<accession>A0A0E9TZP1</accession>
<protein>
    <submittedName>
        <fullName evidence="1">Uncharacterized protein</fullName>
    </submittedName>
</protein>
<dbReference type="EMBL" id="GBXM01049576">
    <property type="protein sequence ID" value="JAH59001.1"/>
    <property type="molecule type" value="Transcribed_RNA"/>
</dbReference>
<reference evidence="1" key="2">
    <citation type="journal article" date="2015" name="Fish Shellfish Immunol.">
        <title>Early steps in the European eel (Anguilla anguilla)-Vibrio vulnificus interaction in the gills: Role of the RtxA13 toxin.</title>
        <authorList>
            <person name="Callol A."/>
            <person name="Pajuelo D."/>
            <person name="Ebbesson L."/>
            <person name="Teles M."/>
            <person name="MacKenzie S."/>
            <person name="Amaro C."/>
        </authorList>
    </citation>
    <scope>NUCLEOTIDE SEQUENCE</scope>
</reference>
<name>A0A0E9TZP1_ANGAN</name>
<organism evidence="1">
    <name type="scientific">Anguilla anguilla</name>
    <name type="common">European freshwater eel</name>
    <name type="synonym">Muraena anguilla</name>
    <dbReference type="NCBI Taxonomy" id="7936"/>
    <lineage>
        <taxon>Eukaryota</taxon>
        <taxon>Metazoa</taxon>
        <taxon>Chordata</taxon>
        <taxon>Craniata</taxon>
        <taxon>Vertebrata</taxon>
        <taxon>Euteleostomi</taxon>
        <taxon>Actinopterygii</taxon>
        <taxon>Neopterygii</taxon>
        <taxon>Teleostei</taxon>
        <taxon>Anguilliformes</taxon>
        <taxon>Anguillidae</taxon>
        <taxon>Anguilla</taxon>
    </lineage>
</organism>
<dbReference type="AlphaFoldDB" id="A0A0E9TZP1"/>
<evidence type="ECO:0000313" key="1">
    <source>
        <dbReference type="EMBL" id="JAH59001.1"/>
    </source>
</evidence>
<reference evidence="1" key="1">
    <citation type="submission" date="2014-11" db="EMBL/GenBank/DDBJ databases">
        <authorList>
            <person name="Amaro Gonzalez C."/>
        </authorList>
    </citation>
    <scope>NUCLEOTIDE SEQUENCE</scope>
</reference>
<sequence>MKSVNVIDTRSNLVDYGLRLQTLMASLQNE</sequence>
<proteinExistence type="predicted"/>